<protein>
    <submittedName>
        <fullName evidence="2">PB1 domain-containing</fullName>
    </submittedName>
</protein>
<organism evidence="2 3">
    <name type="scientific">Olea europaea subsp. europaea</name>
    <dbReference type="NCBI Taxonomy" id="158383"/>
    <lineage>
        <taxon>Eukaryota</taxon>
        <taxon>Viridiplantae</taxon>
        <taxon>Streptophyta</taxon>
        <taxon>Embryophyta</taxon>
        <taxon>Tracheophyta</taxon>
        <taxon>Spermatophyta</taxon>
        <taxon>Magnoliopsida</taxon>
        <taxon>eudicotyledons</taxon>
        <taxon>Gunneridae</taxon>
        <taxon>Pentapetalae</taxon>
        <taxon>asterids</taxon>
        <taxon>lamiids</taxon>
        <taxon>Lamiales</taxon>
        <taxon>Oleaceae</taxon>
        <taxon>Oleeae</taxon>
        <taxon>Olea</taxon>
    </lineage>
</organism>
<accession>A0A8S0PHZ5</accession>
<reference evidence="2 3" key="1">
    <citation type="submission" date="2019-12" db="EMBL/GenBank/DDBJ databases">
        <authorList>
            <person name="Alioto T."/>
            <person name="Alioto T."/>
            <person name="Gomez Garrido J."/>
        </authorList>
    </citation>
    <scope>NUCLEOTIDE SEQUENCE [LARGE SCALE GENOMIC DNA]</scope>
</reference>
<dbReference type="CDD" id="cd06410">
    <property type="entry name" value="PB1_UP2"/>
    <property type="match status" value="1"/>
</dbReference>
<dbReference type="InterPro" id="IPR053198">
    <property type="entry name" value="Gynoecium_Dev_Regulator"/>
</dbReference>
<dbReference type="Pfam" id="PF00564">
    <property type="entry name" value="PB1"/>
    <property type="match status" value="1"/>
</dbReference>
<dbReference type="EMBL" id="CACTIH010000092">
    <property type="protein sequence ID" value="CAA2953513.1"/>
    <property type="molecule type" value="Genomic_DNA"/>
</dbReference>
<proteinExistence type="predicted"/>
<dbReference type="SMART" id="SM00666">
    <property type="entry name" value="PB1"/>
    <property type="match status" value="1"/>
</dbReference>
<evidence type="ECO:0000259" key="1">
    <source>
        <dbReference type="SMART" id="SM00666"/>
    </source>
</evidence>
<gene>
    <name evidence="2" type="ORF">OLEA9_A058391</name>
</gene>
<evidence type="ECO:0000313" key="3">
    <source>
        <dbReference type="Proteomes" id="UP000594638"/>
    </source>
</evidence>
<dbReference type="PANTHER" id="PTHR31066">
    <property type="entry name" value="OS05G0427100 PROTEIN-RELATED"/>
    <property type="match status" value="1"/>
</dbReference>
<name>A0A8S0PHZ5_OLEEU</name>
<dbReference type="Gene3D" id="3.10.20.90">
    <property type="entry name" value="Phosphatidylinositol 3-kinase Catalytic Subunit, Chain A, domain 1"/>
    <property type="match status" value="1"/>
</dbReference>
<dbReference type="OrthoDB" id="1882326at2759"/>
<evidence type="ECO:0000313" key="2">
    <source>
        <dbReference type="EMBL" id="CAA2953513.1"/>
    </source>
</evidence>
<sequence length="209" mass="23469">MSTEGVIMENTMNSSSSVPGSTKNKIKFLRCHCDKILPRPVDGHLKYVGGKILVISVPHDIGFQEIMTKLTYQIHGEMLLKYQLLQEDLDALVSVKSDEDQSRMFNEHDRYESSGSPKLRAFLFPANPAAIENQMASTEHDELELRYIDAINGIIRATSRSAKPCPTIIVGQRGTLFPRHAPPQDHPRAALPKPCTMKARFRVVTKRAE</sequence>
<feature type="domain" description="PB1" evidence="1">
    <location>
        <begin position="40"/>
        <end position="126"/>
    </location>
</feature>
<dbReference type="InterPro" id="IPR000270">
    <property type="entry name" value="PB1_dom"/>
</dbReference>
<dbReference type="AlphaFoldDB" id="A0A8S0PHZ5"/>
<dbReference type="Gramene" id="OE9A058391T1">
    <property type="protein sequence ID" value="OE9A058391C1"/>
    <property type="gene ID" value="OE9A058391"/>
</dbReference>
<dbReference type="SUPFAM" id="SSF54277">
    <property type="entry name" value="CAD &amp; PB1 domains"/>
    <property type="match status" value="1"/>
</dbReference>
<dbReference type="PANTHER" id="PTHR31066:SF47">
    <property type="entry name" value="PB1 DOMAIN-CONTAINING PROTEIN"/>
    <property type="match status" value="1"/>
</dbReference>
<comment type="caution">
    <text evidence="2">The sequence shown here is derived from an EMBL/GenBank/DDBJ whole genome shotgun (WGS) entry which is preliminary data.</text>
</comment>
<keyword evidence="3" id="KW-1185">Reference proteome</keyword>
<dbReference type="Proteomes" id="UP000594638">
    <property type="component" value="Unassembled WGS sequence"/>
</dbReference>